<proteinExistence type="predicted"/>
<organism evidence="1 2">
    <name type="scientific">Lentilactobacillus terminaliae</name>
    <dbReference type="NCBI Taxonomy" id="3003483"/>
    <lineage>
        <taxon>Bacteria</taxon>
        <taxon>Bacillati</taxon>
        <taxon>Bacillota</taxon>
        <taxon>Bacilli</taxon>
        <taxon>Lactobacillales</taxon>
        <taxon>Lactobacillaceae</taxon>
        <taxon>Lentilactobacillus</taxon>
    </lineage>
</organism>
<name>A0ACD5DCV7_9LACO</name>
<gene>
    <name evidence="1" type="ORF">O0236_006005</name>
</gene>
<dbReference type="EMBL" id="CP168151">
    <property type="protein sequence ID" value="XFD38988.1"/>
    <property type="molecule type" value="Genomic_DNA"/>
</dbReference>
<dbReference type="Proteomes" id="UP001149860">
    <property type="component" value="Chromosome"/>
</dbReference>
<reference evidence="1" key="1">
    <citation type="submission" date="2024-08" db="EMBL/GenBank/DDBJ databases">
        <title>Lentilactobacillus sp. nov., isolated from tree bark.</title>
        <authorList>
            <person name="Phuengjayaem S."/>
            <person name="Tanasupawat S."/>
        </authorList>
    </citation>
    <scope>NUCLEOTIDE SEQUENCE</scope>
    <source>
        <strain evidence="1">SPB1-3</strain>
    </source>
</reference>
<sequence length="78" mass="9007">MKCRLNLKIFCYYFGSKVGITGSYTDEISRMNQDYWNDFMSGAVINLSLNWLHRGMKESPGYMGKLIASFISHENVID</sequence>
<evidence type="ECO:0000313" key="2">
    <source>
        <dbReference type="Proteomes" id="UP001149860"/>
    </source>
</evidence>
<evidence type="ECO:0000313" key="1">
    <source>
        <dbReference type="EMBL" id="XFD38988.1"/>
    </source>
</evidence>
<keyword evidence="2" id="KW-1185">Reference proteome</keyword>
<accession>A0ACD5DCV7</accession>
<protein>
    <submittedName>
        <fullName evidence="1">TetR-like C-terminal domain-containing protein</fullName>
    </submittedName>
</protein>